<proteinExistence type="predicted"/>
<evidence type="ECO:0000256" key="1">
    <source>
        <dbReference type="SAM" id="Phobius"/>
    </source>
</evidence>
<accession>A0ABS4TMB2</accession>
<reference evidence="3 4" key="1">
    <citation type="submission" date="2021-03" db="EMBL/GenBank/DDBJ databases">
        <title>Sequencing the genomes of 1000 actinobacteria strains.</title>
        <authorList>
            <person name="Klenk H.-P."/>
        </authorList>
    </citation>
    <scope>NUCLEOTIDE SEQUENCE [LARGE SCALE GENOMIC DNA]</scope>
    <source>
        <strain evidence="3 4">DSM 46670</strain>
    </source>
</reference>
<dbReference type="Pfam" id="PF13519">
    <property type="entry name" value="VWA_2"/>
    <property type="match status" value="1"/>
</dbReference>
<sequence>MGRHRALASVRRGVAKWPFAVVGVVALIGLGWAGWAWIDHVLDQRAAAQSHACPQGDAVLHVAVAPSAAGAVDQAAKTWNQQKAVVYDRCVRVEVTALDSPRVFAGLSGDWDQSALGVRPEAWLPESTFWVNRLAAADNALVVTAAESVATSPVVLAVPYEAMKPLVNGQSFLFGDLAELTSVPDGWARYGKPEWGRFSVAMPDPASNAASVLAIQCAIAGASPQRAGPVTVETLTLPAVQQNLAQLAASRPGAVPATTIDALMELGKVGKVQGAPFSAVPVTEVDLYRRNLGMDGKPQVGKPLYEVAARGPSPAADFPFVALSTPGNDQTLLRAAQKFRDFLKQTEQQQAFNRAGLRAAGGVAYPRDAPGIRWDSATTSLVPADATTTQQISATWTNAADGGQVVTVLVDVSRSMLGNGGDGKNRITWVKQALHGMTDRMAAGSLGIWEFSRKLEGDRPYKRLAPTAPVAEQRPALHAGIDALTPASATHLYTSLEAVYQAAINAYAEGKRNRVVVITDGPNDGGLTYAQIRDRLRELGQPRGKLPISFVAIGPDPNRQEITELARSTGGTVSALTEAKGIDGALGQLLSADG</sequence>
<dbReference type="Proteomes" id="UP001519332">
    <property type="component" value="Unassembled WGS sequence"/>
</dbReference>
<keyword evidence="4" id="KW-1185">Reference proteome</keyword>
<evidence type="ECO:0000313" key="3">
    <source>
        <dbReference type="EMBL" id="MBP2325562.1"/>
    </source>
</evidence>
<dbReference type="InterPro" id="IPR036465">
    <property type="entry name" value="vWFA_dom_sf"/>
</dbReference>
<dbReference type="EMBL" id="JAGINW010000001">
    <property type="protein sequence ID" value="MBP2325562.1"/>
    <property type="molecule type" value="Genomic_DNA"/>
</dbReference>
<gene>
    <name evidence="3" type="ORF">JOF56_005947</name>
</gene>
<protein>
    <recommendedName>
        <fullName evidence="2">VWFA domain-containing protein</fullName>
    </recommendedName>
</protein>
<evidence type="ECO:0000259" key="2">
    <source>
        <dbReference type="PROSITE" id="PS50234"/>
    </source>
</evidence>
<dbReference type="Gene3D" id="3.40.50.410">
    <property type="entry name" value="von Willebrand factor, type A domain"/>
    <property type="match status" value="1"/>
</dbReference>
<dbReference type="SUPFAM" id="SSF53300">
    <property type="entry name" value="vWA-like"/>
    <property type="match status" value="1"/>
</dbReference>
<feature type="transmembrane region" description="Helical" evidence="1">
    <location>
        <begin position="20"/>
        <end position="38"/>
    </location>
</feature>
<feature type="domain" description="VWFA" evidence="2">
    <location>
        <begin position="405"/>
        <end position="589"/>
    </location>
</feature>
<comment type="caution">
    <text evidence="3">The sequence shown here is derived from an EMBL/GenBank/DDBJ whole genome shotgun (WGS) entry which is preliminary data.</text>
</comment>
<name>A0ABS4TMB2_9PSEU</name>
<keyword evidence="1" id="KW-0472">Membrane</keyword>
<dbReference type="RefSeq" id="WP_209642743.1">
    <property type="nucleotide sequence ID" value="NZ_JAGINW010000001.1"/>
</dbReference>
<keyword evidence="1" id="KW-1133">Transmembrane helix</keyword>
<dbReference type="PROSITE" id="PS50234">
    <property type="entry name" value="VWFA"/>
    <property type="match status" value="1"/>
</dbReference>
<evidence type="ECO:0000313" key="4">
    <source>
        <dbReference type="Proteomes" id="UP001519332"/>
    </source>
</evidence>
<dbReference type="SMART" id="SM00327">
    <property type="entry name" value="VWA"/>
    <property type="match status" value="1"/>
</dbReference>
<dbReference type="InterPro" id="IPR002035">
    <property type="entry name" value="VWF_A"/>
</dbReference>
<keyword evidence="1" id="KW-0812">Transmembrane</keyword>
<organism evidence="3 4">
    <name type="scientific">Kibdelosporangium banguiense</name>
    <dbReference type="NCBI Taxonomy" id="1365924"/>
    <lineage>
        <taxon>Bacteria</taxon>
        <taxon>Bacillati</taxon>
        <taxon>Actinomycetota</taxon>
        <taxon>Actinomycetes</taxon>
        <taxon>Pseudonocardiales</taxon>
        <taxon>Pseudonocardiaceae</taxon>
        <taxon>Kibdelosporangium</taxon>
    </lineage>
</organism>
<dbReference type="Pfam" id="PF13531">
    <property type="entry name" value="SBP_bac_11"/>
    <property type="match status" value="1"/>
</dbReference>
<dbReference type="SUPFAM" id="SSF53850">
    <property type="entry name" value="Periplasmic binding protein-like II"/>
    <property type="match status" value="1"/>
</dbReference>